<comment type="caution">
    <text evidence="10">The sequence shown here is derived from an EMBL/GenBank/DDBJ whole genome shotgun (WGS) entry which is preliminary data.</text>
</comment>
<proteinExistence type="inferred from homology"/>
<feature type="domain" description="Calcineurin-like phosphoesterase" evidence="8">
    <location>
        <begin position="1"/>
        <end position="236"/>
    </location>
</feature>
<dbReference type="InterPro" id="IPR029052">
    <property type="entry name" value="Metallo-depent_PP-like"/>
</dbReference>
<keyword evidence="5 7" id="KW-0378">Hydrolase</keyword>
<dbReference type="NCBIfam" id="TIGR00619">
    <property type="entry name" value="sbcd"/>
    <property type="match status" value="1"/>
</dbReference>
<dbReference type="InterPro" id="IPR041796">
    <property type="entry name" value="Mre11_N"/>
</dbReference>
<evidence type="ECO:0000313" key="10">
    <source>
        <dbReference type="EMBL" id="MFD2673742.1"/>
    </source>
</evidence>
<evidence type="ECO:0000259" key="8">
    <source>
        <dbReference type="Pfam" id="PF00149"/>
    </source>
</evidence>
<keyword evidence="4 7" id="KW-0540">Nuclease</keyword>
<dbReference type="GO" id="GO:0004527">
    <property type="term" value="F:exonuclease activity"/>
    <property type="evidence" value="ECO:0007669"/>
    <property type="project" value="UniProtKB-KW"/>
</dbReference>
<dbReference type="InterPro" id="IPR004843">
    <property type="entry name" value="Calcineurin-like_PHP"/>
</dbReference>
<comment type="function">
    <text evidence="7">SbcCD cleaves DNA hairpin structures. These structures can inhibit DNA replication and are intermediates in certain DNA recombination reactions. The complex acts as a 3'-&gt;5' double strand exonuclease that can open hairpins. It also has a 5' single-strand endonuclease activity.</text>
</comment>
<organism evidence="10 11">
    <name type="scientific">Gulosibacter bifidus</name>
    <dbReference type="NCBI Taxonomy" id="272239"/>
    <lineage>
        <taxon>Bacteria</taxon>
        <taxon>Bacillati</taxon>
        <taxon>Actinomycetota</taxon>
        <taxon>Actinomycetes</taxon>
        <taxon>Micrococcales</taxon>
        <taxon>Microbacteriaceae</taxon>
        <taxon>Gulosibacter</taxon>
    </lineage>
</organism>
<keyword evidence="7" id="KW-0233">DNA recombination</keyword>
<evidence type="ECO:0000256" key="2">
    <source>
        <dbReference type="ARBA" id="ARBA00011322"/>
    </source>
</evidence>
<evidence type="ECO:0000256" key="6">
    <source>
        <dbReference type="ARBA" id="ARBA00022839"/>
    </source>
</evidence>
<name>A0ABW5RF93_9MICO</name>
<dbReference type="PANTHER" id="PTHR30337:SF0">
    <property type="entry name" value="NUCLEASE SBCCD SUBUNIT D"/>
    <property type="match status" value="1"/>
</dbReference>
<evidence type="ECO:0000256" key="5">
    <source>
        <dbReference type="ARBA" id="ARBA00022801"/>
    </source>
</evidence>
<keyword evidence="7" id="KW-0235">DNA replication</keyword>
<evidence type="ECO:0000256" key="3">
    <source>
        <dbReference type="ARBA" id="ARBA00013365"/>
    </source>
</evidence>
<dbReference type="EMBL" id="JBHUNF010000001">
    <property type="protein sequence ID" value="MFD2673742.1"/>
    <property type="molecule type" value="Genomic_DNA"/>
</dbReference>
<gene>
    <name evidence="7" type="primary">sbcD</name>
    <name evidence="10" type="ORF">ACFSUQ_00255</name>
</gene>
<accession>A0ABW5RF93</accession>
<dbReference type="PANTHER" id="PTHR30337">
    <property type="entry name" value="COMPONENT OF ATP-DEPENDENT DSDNA EXONUCLEASE"/>
    <property type="match status" value="1"/>
</dbReference>
<evidence type="ECO:0000256" key="7">
    <source>
        <dbReference type="RuleBase" id="RU363069"/>
    </source>
</evidence>
<reference evidence="11" key="1">
    <citation type="journal article" date="2019" name="Int. J. Syst. Evol. Microbiol.">
        <title>The Global Catalogue of Microorganisms (GCM) 10K type strain sequencing project: providing services to taxonomists for standard genome sequencing and annotation.</title>
        <authorList>
            <consortium name="The Broad Institute Genomics Platform"/>
            <consortium name="The Broad Institute Genome Sequencing Center for Infectious Disease"/>
            <person name="Wu L."/>
            <person name="Ma J."/>
        </authorList>
    </citation>
    <scope>NUCLEOTIDE SEQUENCE [LARGE SCALE GENOMIC DNA]</scope>
    <source>
        <strain evidence="11">TISTR 1511</strain>
    </source>
</reference>
<keyword evidence="7" id="KW-0255">Endonuclease</keyword>
<keyword evidence="6 7" id="KW-0269">Exonuclease</keyword>
<dbReference type="Gene3D" id="3.60.21.10">
    <property type="match status" value="1"/>
</dbReference>
<evidence type="ECO:0000313" key="11">
    <source>
        <dbReference type="Proteomes" id="UP001597453"/>
    </source>
</evidence>
<dbReference type="RefSeq" id="WP_066055432.1">
    <property type="nucleotide sequence ID" value="NZ_JBHUNF010000001.1"/>
</dbReference>
<dbReference type="SUPFAM" id="SSF56300">
    <property type="entry name" value="Metallo-dependent phosphatases"/>
    <property type="match status" value="1"/>
</dbReference>
<evidence type="ECO:0000256" key="1">
    <source>
        <dbReference type="ARBA" id="ARBA00010555"/>
    </source>
</evidence>
<keyword evidence="11" id="KW-1185">Reference proteome</keyword>
<evidence type="ECO:0000259" key="9">
    <source>
        <dbReference type="Pfam" id="PF12320"/>
    </source>
</evidence>
<dbReference type="InterPro" id="IPR004593">
    <property type="entry name" value="SbcD"/>
</dbReference>
<dbReference type="Pfam" id="PF12320">
    <property type="entry name" value="SbcD_C"/>
    <property type="match status" value="1"/>
</dbReference>
<dbReference type="Proteomes" id="UP001597453">
    <property type="component" value="Unassembled WGS sequence"/>
</dbReference>
<dbReference type="CDD" id="cd00840">
    <property type="entry name" value="MPP_Mre11_N"/>
    <property type="match status" value="1"/>
</dbReference>
<comment type="subunit">
    <text evidence="2 7">Heterodimer of SbcC and SbcD.</text>
</comment>
<evidence type="ECO:0000256" key="4">
    <source>
        <dbReference type="ARBA" id="ARBA00022722"/>
    </source>
</evidence>
<dbReference type="Pfam" id="PF00149">
    <property type="entry name" value="Metallophos"/>
    <property type="match status" value="1"/>
</dbReference>
<sequence length="408" mass="45075">MRILHTSDWHIGRTFHGESVRDHLQTALACIPNWVREHHIDVVAVAGDVFDSTIPAAWAFNMLTELVAEIREAGAIVIISSGNHDSAERLRYMSPLTAKGGVYFGADACSPCTPVVLNDEHGSVRFYPVPYLEPAIVRTRAGESAAEVRTQDQAMQWALQQVREDLNAAEVSASELADALTGKPRSVVLAHCFAAGVRQDVPGADLERDLSAGGLDVVSLDHFAPFDYVALGHIHSRMNLTERIRYSGSPLHYSFSETGAERGAWLVDLDAAGFAGAQWLQFPVPRPLARISGKLDDLLDDADLSCHTDSWLQVTLTDNQRPLDAMSRLRQRFPFTVHLVHIPERSPQDAPRSYRETLAEATSDRDRIIAFLQHVRGGSDATNDANWTRELECIDELLDELAVEAADR</sequence>
<feature type="domain" description="Nuclease SbcCD subunit D C-terminal" evidence="9">
    <location>
        <begin position="285"/>
        <end position="362"/>
    </location>
</feature>
<comment type="similarity">
    <text evidence="1 7">Belongs to the SbcD family.</text>
</comment>
<protein>
    <recommendedName>
        <fullName evidence="3 7">Nuclease SbcCD subunit D</fullName>
    </recommendedName>
</protein>
<dbReference type="InterPro" id="IPR026843">
    <property type="entry name" value="SbcD_C"/>
</dbReference>
<dbReference type="InterPro" id="IPR050535">
    <property type="entry name" value="DNA_Repair-Maintenance_Comp"/>
</dbReference>